<dbReference type="InterPro" id="IPR036397">
    <property type="entry name" value="RNaseH_sf"/>
</dbReference>
<dbReference type="InterPro" id="IPR003165">
    <property type="entry name" value="Piwi"/>
</dbReference>
<evidence type="ECO:0000259" key="1">
    <source>
        <dbReference type="PROSITE" id="PS50822"/>
    </source>
</evidence>
<dbReference type="Gene3D" id="3.40.50.2300">
    <property type="match status" value="1"/>
</dbReference>
<comment type="caution">
    <text evidence="2">The sequence shown here is derived from an EMBL/GenBank/DDBJ whole genome shotgun (WGS) entry which is preliminary data.</text>
</comment>
<evidence type="ECO:0000313" key="3">
    <source>
        <dbReference type="Proteomes" id="UP000218231"/>
    </source>
</evidence>
<feature type="domain" description="Piwi" evidence="1">
    <location>
        <begin position="636"/>
        <end position="927"/>
    </location>
</feature>
<dbReference type="PANTHER" id="PTHR22891">
    <property type="entry name" value="EUKARYOTIC TRANSLATION INITIATION FACTOR 2C"/>
    <property type="match status" value="1"/>
</dbReference>
<sequence length="962" mass="108075">MYFFSPSTGSQASDRFSATFNPNPTPSRMAHTLDLNKIDLKSKLGATYAEKKSSGNIGHELPFVTNLTKIDVQKNVVFFKYDISIDVVFKKPDGSLVEDKPKSITKGRSNDHSANKRKAKAVEIMDQLQKKDETDFFRTNEKGQQLVYDRQAVLFSTLELKVDSNGKKLFKLPPTMATRKEDAAELRVTIQKCVDSFQVSSNDFTRAVNIRPEQADKGFLEVVNLSLSQVPFTDNQNWVTFGQCNHYITNPSEQIRRNDLAQLEENMTMTLGVSKSVKVLEGQDKSKPSVYAVTEVKKAALHNPDNSLIAKVHAMVGHNSPQPTDRLQPNRPDQRIVGEKLKELTVMVRYGRDWKIGEPTTFVIGHTNGRAANDPSTSFTVENKQTGQMIRYASIEDYFNKKYGIKLQYPGYFMVGPKTPMKGGHRPWFPLEVLGVCDMQRVKKNQESVQNQSKIIRASAALPERRLNQTREMKRMIGLEPNNADLNAIGMRADADFTRVNGRVLPQPAIEYARPRNQQEGPKIAPNNGKWQSKREQFYQAKKVPAWHWICLFRGRAFDDDKNTINSYYDWLLKEMRNRGMICDDAGVDYYEGPNVGHIKGIFEKAKQNKIKYLFFVSDDNVKLHDDIKLMEQQTGILTQEVRLSKVKEVIQKGRAETLANVIMKINQKIGGLNHKVSAVPLAQSLKQNLRSKQAELKLPMENPSALIVGFEMSGTGSDTPVLGFAGNSHAEPQYFRGDYRYYEANNRDSVALIMAQAIESLVQTVTKARNVEIKETLVYINGPSEGSYPELLTKFVPAFEKSIPSGAKLTLVVASKTHNERIFSTRINPSDKATQQNIPSGAVIDSVITSPVITEFYLTPHQAFQGTAKPVKYAVVYDRNGYSIDVLEANTFVMSFQHGIVNIATSLPIPLLVADRMAKRGRNNLKAHGGSVDGENGVDVARLNEDLTYRNNGLKAIRFNA</sequence>
<dbReference type="Gene3D" id="2.170.260.10">
    <property type="entry name" value="paz domain"/>
    <property type="match status" value="1"/>
</dbReference>
<organism evidence="2 3">
    <name type="scientific">Diploscapter pachys</name>
    <dbReference type="NCBI Taxonomy" id="2018661"/>
    <lineage>
        <taxon>Eukaryota</taxon>
        <taxon>Metazoa</taxon>
        <taxon>Ecdysozoa</taxon>
        <taxon>Nematoda</taxon>
        <taxon>Chromadorea</taxon>
        <taxon>Rhabditida</taxon>
        <taxon>Rhabditina</taxon>
        <taxon>Rhabditomorpha</taxon>
        <taxon>Rhabditoidea</taxon>
        <taxon>Rhabditidae</taxon>
        <taxon>Diploscapter</taxon>
    </lineage>
</organism>
<dbReference type="SUPFAM" id="SSF101690">
    <property type="entry name" value="PAZ domain"/>
    <property type="match status" value="1"/>
</dbReference>
<dbReference type="GO" id="GO:0003723">
    <property type="term" value="F:RNA binding"/>
    <property type="evidence" value="ECO:0007669"/>
    <property type="project" value="InterPro"/>
</dbReference>
<dbReference type="InterPro" id="IPR012337">
    <property type="entry name" value="RNaseH-like_sf"/>
</dbReference>
<dbReference type="STRING" id="2018661.A0A2A2J780"/>
<reference evidence="2 3" key="1">
    <citation type="journal article" date="2017" name="Curr. Biol.">
        <title>Genome architecture and evolution of a unichromosomal asexual nematode.</title>
        <authorList>
            <person name="Fradin H."/>
            <person name="Zegar C."/>
            <person name="Gutwein M."/>
            <person name="Lucas J."/>
            <person name="Kovtun M."/>
            <person name="Corcoran D."/>
            <person name="Baugh L.R."/>
            <person name="Kiontke K."/>
            <person name="Gunsalus K."/>
            <person name="Fitch D.H."/>
            <person name="Piano F."/>
        </authorList>
    </citation>
    <scope>NUCLEOTIDE SEQUENCE [LARGE SCALE GENOMIC DNA]</scope>
    <source>
        <strain evidence="2">PF1309</strain>
    </source>
</reference>
<dbReference type="SMART" id="SM00949">
    <property type="entry name" value="PAZ"/>
    <property type="match status" value="1"/>
</dbReference>
<dbReference type="Pfam" id="PF02170">
    <property type="entry name" value="PAZ"/>
    <property type="match status" value="1"/>
</dbReference>
<gene>
    <name evidence="2" type="ORF">WR25_03461</name>
</gene>
<proteinExistence type="predicted"/>
<protein>
    <recommendedName>
        <fullName evidence="1">Piwi domain-containing protein</fullName>
    </recommendedName>
</protein>
<accession>A0A2A2J780</accession>
<keyword evidence="3" id="KW-1185">Reference proteome</keyword>
<dbReference type="Pfam" id="PF02171">
    <property type="entry name" value="Piwi"/>
    <property type="match status" value="1"/>
</dbReference>
<dbReference type="AlphaFoldDB" id="A0A2A2J780"/>
<dbReference type="SMART" id="SM00950">
    <property type="entry name" value="Piwi"/>
    <property type="match status" value="1"/>
</dbReference>
<dbReference type="Gene3D" id="3.30.420.10">
    <property type="entry name" value="Ribonuclease H-like superfamily/Ribonuclease H"/>
    <property type="match status" value="1"/>
</dbReference>
<name>A0A2A2J780_9BILA</name>
<dbReference type="InterPro" id="IPR036085">
    <property type="entry name" value="PAZ_dom_sf"/>
</dbReference>
<dbReference type="InterPro" id="IPR003100">
    <property type="entry name" value="PAZ_dom"/>
</dbReference>
<evidence type="ECO:0000313" key="2">
    <source>
        <dbReference type="EMBL" id="PAV57616.1"/>
    </source>
</evidence>
<dbReference type="OrthoDB" id="9981668at2759"/>
<dbReference type="Proteomes" id="UP000218231">
    <property type="component" value="Unassembled WGS sequence"/>
</dbReference>
<dbReference type="SUPFAM" id="SSF53098">
    <property type="entry name" value="Ribonuclease H-like"/>
    <property type="match status" value="1"/>
</dbReference>
<dbReference type="PROSITE" id="PS50822">
    <property type="entry name" value="PIWI"/>
    <property type="match status" value="1"/>
</dbReference>
<dbReference type="EMBL" id="LIAE01010632">
    <property type="protein sequence ID" value="PAV57616.1"/>
    <property type="molecule type" value="Genomic_DNA"/>
</dbReference>